<evidence type="ECO:0000256" key="1">
    <source>
        <dbReference type="SAM" id="Phobius"/>
    </source>
</evidence>
<proteinExistence type="predicted"/>
<sequence length="106" mass="11864">MAFFVCVDHVLVIIILIWLIYFIADYNLCPVHTQKLEVSVKIITRTDAAKVGLLKYYTGKPCRNGHLGERYTVNGSCVECNANHTIAQRKRIKTLMAQANGLAVAL</sequence>
<keyword evidence="1" id="KW-1133">Transmembrane helix</keyword>
<protein>
    <submittedName>
        <fullName evidence="2">Uncharacterized protein</fullName>
    </submittedName>
</protein>
<accession>A0AAI8ZNB6</accession>
<keyword evidence="1" id="KW-0472">Membrane</keyword>
<evidence type="ECO:0000313" key="2">
    <source>
        <dbReference type="EMBL" id="CFQ87811.1"/>
    </source>
</evidence>
<dbReference type="Proteomes" id="UP000046784">
    <property type="component" value="Unassembled WGS sequence"/>
</dbReference>
<dbReference type="AlphaFoldDB" id="A0AAI8ZNB6"/>
<name>A0AAI8ZNB6_YERFR</name>
<dbReference type="EMBL" id="CGCB01000002">
    <property type="protein sequence ID" value="CFQ87811.1"/>
    <property type="molecule type" value="Genomic_DNA"/>
</dbReference>
<keyword evidence="1" id="KW-0812">Transmembrane</keyword>
<organism evidence="2 3">
    <name type="scientific">Yersinia frederiksenii</name>
    <dbReference type="NCBI Taxonomy" id="29484"/>
    <lineage>
        <taxon>Bacteria</taxon>
        <taxon>Pseudomonadati</taxon>
        <taxon>Pseudomonadota</taxon>
        <taxon>Gammaproteobacteria</taxon>
        <taxon>Enterobacterales</taxon>
        <taxon>Yersiniaceae</taxon>
        <taxon>Yersinia</taxon>
    </lineage>
</organism>
<gene>
    <name evidence="2" type="ORF">ERS008524_00583</name>
</gene>
<evidence type="ECO:0000313" key="3">
    <source>
        <dbReference type="Proteomes" id="UP000046784"/>
    </source>
</evidence>
<feature type="transmembrane region" description="Helical" evidence="1">
    <location>
        <begin position="7"/>
        <end position="24"/>
    </location>
</feature>
<reference evidence="2 3" key="1">
    <citation type="submission" date="2015-03" db="EMBL/GenBank/DDBJ databases">
        <authorList>
            <consortium name="Pathogen Informatics"/>
            <person name="Murphy D."/>
        </authorList>
    </citation>
    <scope>NUCLEOTIDE SEQUENCE [LARGE SCALE GENOMIC DNA]</scope>
    <source>
        <strain evidence="2 3">3400/83</strain>
    </source>
</reference>
<comment type="caution">
    <text evidence="2">The sequence shown here is derived from an EMBL/GenBank/DDBJ whole genome shotgun (WGS) entry which is preliminary data.</text>
</comment>